<keyword evidence="1" id="KW-0479">Metal-binding</keyword>
<dbReference type="PRINTS" id="PR00387">
    <property type="entry name" value="PDIESTERASE1"/>
</dbReference>
<evidence type="ECO:0000256" key="1">
    <source>
        <dbReference type="ARBA" id="ARBA00022723"/>
    </source>
</evidence>
<name>A0ABN7NZG6_TIMPD</name>
<feature type="domain" description="PDEase" evidence="3">
    <location>
        <begin position="1"/>
        <end position="127"/>
    </location>
</feature>
<evidence type="ECO:0000256" key="2">
    <source>
        <dbReference type="ARBA" id="ARBA00022801"/>
    </source>
</evidence>
<sequence>MFLNLTRSSTYNWAWDDHRELLRAMTMTVCDLAAITKPWEIEKRVAELVSSEFFEQGDIERQELHITPIDIMNREKEDQLPLMQVGFIDSICLPIYEAFSVLSDKLSPLVEGVRRNKAQWLEIAGVPNHSQCNDSDEQ</sequence>
<organism evidence="4 5">
    <name type="scientific">Timema podura</name>
    <name type="common">Walking stick</name>
    <dbReference type="NCBI Taxonomy" id="61482"/>
    <lineage>
        <taxon>Eukaryota</taxon>
        <taxon>Metazoa</taxon>
        <taxon>Ecdysozoa</taxon>
        <taxon>Arthropoda</taxon>
        <taxon>Hexapoda</taxon>
        <taxon>Insecta</taxon>
        <taxon>Pterygota</taxon>
        <taxon>Neoptera</taxon>
        <taxon>Polyneoptera</taxon>
        <taxon>Phasmatodea</taxon>
        <taxon>Timematodea</taxon>
        <taxon>Timematoidea</taxon>
        <taxon>Timematidae</taxon>
        <taxon>Timema</taxon>
    </lineage>
</organism>
<reference evidence="4" key="1">
    <citation type="submission" date="2021-03" db="EMBL/GenBank/DDBJ databases">
        <authorList>
            <person name="Tran Van P."/>
        </authorList>
    </citation>
    <scope>NUCLEOTIDE SEQUENCE</scope>
</reference>
<dbReference type="InterPro" id="IPR002073">
    <property type="entry name" value="PDEase_catalytic_dom"/>
</dbReference>
<proteinExistence type="predicted"/>
<evidence type="ECO:0000259" key="3">
    <source>
        <dbReference type="PROSITE" id="PS51845"/>
    </source>
</evidence>
<evidence type="ECO:0000313" key="5">
    <source>
        <dbReference type="Proteomes" id="UP001153148"/>
    </source>
</evidence>
<keyword evidence="2" id="KW-0378">Hydrolase</keyword>
<dbReference type="InterPro" id="IPR036971">
    <property type="entry name" value="PDEase_catalytic_dom_sf"/>
</dbReference>
<dbReference type="SUPFAM" id="SSF109604">
    <property type="entry name" value="HD-domain/PDEase-like"/>
    <property type="match status" value="1"/>
</dbReference>
<gene>
    <name evidence="4" type="ORF">TPAB3V08_LOCUS7051</name>
</gene>
<comment type="caution">
    <text evidence="4">The sequence shown here is derived from an EMBL/GenBank/DDBJ whole genome shotgun (WGS) entry which is preliminary data.</text>
</comment>
<dbReference type="Proteomes" id="UP001153148">
    <property type="component" value="Unassembled WGS sequence"/>
</dbReference>
<dbReference type="EMBL" id="CAJPIN010011371">
    <property type="protein sequence ID" value="CAG2060093.1"/>
    <property type="molecule type" value="Genomic_DNA"/>
</dbReference>
<dbReference type="Gene3D" id="1.10.1300.10">
    <property type="entry name" value="3'5'-cyclic nucleotide phosphodiesterase, catalytic domain"/>
    <property type="match status" value="1"/>
</dbReference>
<dbReference type="PROSITE" id="PS51845">
    <property type="entry name" value="PDEASE_I_2"/>
    <property type="match status" value="1"/>
</dbReference>
<dbReference type="PANTHER" id="PTHR11347">
    <property type="entry name" value="CYCLIC NUCLEOTIDE PHOSPHODIESTERASE"/>
    <property type="match status" value="1"/>
</dbReference>
<protein>
    <recommendedName>
        <fullName evidence="3">PDEase domain-containing protein</fullName>
    </recommendedName>
</protein>
<keyword evidence="5" id="KW-1185">Reference proteome</keyword>
<accession>A0ABN7NZG6</accession>
<dbReference type="InterPro" id="IPR023088">
    <property type="entry name" value="PDEase"/>
</dbReference>
<dbReference type="Pfam" id="PF00233">
    <property type="entry name" value="PDEase_I"/>
    <property type="match status" value="1"/>
</dbReference>
<evidence type="ECO:0000313" key="4">
    <source>
        <dbReference type="EMBL" id="CAG2060093.1"/>
    </source>
</evidence>